<organism evidence="7 8">
    <name type="scientific">Trypanosoma cruzi</name>
    <dbReference type="NCBI Taxonomy" id="5693"/>
    <lineage>
        <taxon>Eukaryota</taxon>
        <taxon>Discoba</taxon>
        <taxon>Euglenozoa</taxon>
        <taxon>Kinetoplastea</taxon>
        <taxon>Metakinetoplastina</taxon>
        <taxon>Trypanosomatida</taxon>
        <taxon>Trypanosomatidae</taxon>
        <taxon>Trypanosoma</taxon>
        <taxon>Schizotrypanum</taxon>
    </lineage>
</organism>
<dbReference type="EMBL" id="JABDHM010000037">
    <property type="protein sequence ID" value="KAF5221446.1"/>
    <property type="molecule type" value="Genomic_DNA"/>
</dbReference>
<evidence type="ECO:0000256" key="1">
    <source>
        <dbReference type="ARBA" id="ARBA00022722"/>
    </source>
</evidence>
<dbReference type="SMART" id="SM00479">
    <property type="entry name" value="EXOIII"/>
    <property type="match status" value="1"/>
</dbReference>
<keyword evidence="1" id="KW-0540">Nuclease</keyword>
<feature type="region of interest" description="Disordered" evidence="4">
    <location>
        <begin position="39"/>
        <end position="59"/>
    </location>
</feature>
<dbReference type="Pfam" id="PF00929">
    <property type="entry name" value="RNase_T"/>
    <property type="match status" value="1"/>
</dbReference>
<sequence>MSVFSFRTGAGAKRGMPHHTRRAMAHRMANKERIACQHGQRLAAAQRSKNKQKSHAQNGQSLGRVPYVSIYDEADPLDRQLFDYIIVVDVEATCESNNDNYHHEIIEFPGVLIDVRRGIVDTRRSFRSYVKPWRNPVLSEFCKKLTGISQEDVDNAPGLPEVVRAFERWYRETIPIGAKVAFAADGPWDFKNFIYEHSILRDHVSFPGIFYEYLDIRTTFAHHFNRGAPIKLDAMLRRMRLRFEGRPHCGFDDAVNIARLAVAMMRAGCIFDFLIVIPMDDDYHYHLDTYPLYRREEGSGRLDPDVVDDIAKSCYGLEYFRFGERHKAEVLRYRKEHPYEFRGVALKQIGERLNRGRLAIRCRLVALCILLIVAAVMLLILVSTRILRWRGRLQ</sequence>
<feature type="domain" description="Exonuclease" evidence="6">
    <location>
        <begin position="84"/>
        <end position="270"/>
    </location>
</feature>
<keyword evidence="3" id="KW-0269">Exonuclease</keyword>
<evidence type="ECO:0000256" key="4">
    <source>
        <dbReference type="SAM" id="MobiDB-lite"/>
    </source>
</evidence>
<keyword evidence="5" id="KW-0472">Membrane</keyword>
<dbReference type="VEuPathDB" id="TriTrypDB:ECC02_005508"/>
<dbReference type="CDD" id="cd06133">
    <property type="entry name" value="ERI-1_3'hExo_like"/>
    <property type="match status" value="1"/>
</dbReference>
<dbReference type="GO" id="GO:0003676">
    <property type="term" value="F:nucleic acid binding"/>
    <property type="evidence" value="ECO:0007669"/>
    <property type="project" value="InterPro"/>
</dbReference>
<dbReference type="AlphaFoldDB" id="A0A7J6Y4X2"/>
<keyword evidence="5" id="KW-1133">Transmembrane helix</keyword>
<protein>
    <recommendedName>
        <fullName evidence="6">Exonuclease domain-containing protein</fullName>
    </recommendedName>
</protein>
<dbReference type="InterPro" id="IPR051274">
    <property type="entry name" value="3-5_Exoribonuclease"/>
</dbReference>
<accession>A0A7J6Y4X2</accession>
<dbReference type="InterPro" id="IPR012337">
    <property type="entry name" value="RNaseH-like_sf"/>
</dbReference>
<dbReference type="Gene3D" id="3.30.420.10">
    <property type="entry name" value="Ribonuclease H-like superfamily/Ribonuclease H"/>
    <property type="match status" value="1"/>
</dbReference>
<dbReference type="VEuPathDB" id="TriTrypDB:BCY84_15004"/>
<dbReference type="PANTHER" id="PTHR23044">
    <property type="entry name" value="3'-5' EXONUCLEASE ERI1-RELATED"/>
    <property type="match status" value="1"/>
</dbReference>
<dbReference type="GO" id="GO:0000175">
    <property type="term" value="F:3'-5'-RNA exonuclease activity"/>
    <property type="evidence" value="ECO:0007669"/>
    <property type="project" value="InterPro"/>
</dbReference>
<evidence type="ECO:0000256" key="3">
    <source>
        <dbReference type="ARBA" id="ARBA00022839"/>
    </source>
</evidence>
<keyword evidence="5" id="KW-0812">Transmembrane</keyword>
<dbReference type="InterPro" id="IPR047201">
    <property type="entry name" value="ERI-1_3'hExo-like"/>
</dbReference>
<evidence type="ECO:0000313" key="7">
    <source>
        <dbReference type="EMBL" id="KAF5221446.1"/>
    </source>
</evidence>
<dbReference type="Proteomes" id="UP000583944">
    <property type="component" value="Unassembled WGS sequence"/>
</dbReference>
<comment type="caution">
    <text evidence="7">The sequence shown here is derived from an EMBL/GenBank/DDBJ whole genome shotgun (WGS) entry which is preliminary data.</text>
</comment>
<gene>
    <name evidence="7" type="ORF">ECC02_005508</name>
</gene>
<evidence type="ECO:0000256" key="5">
    <source>
        <dbReference type="SAM" id="Phobius"/>
    </source>
</evidence>
<evidence type="ECO:0000313" key="8">
    <source>
        <dbReference type="Proteomes" id="UP000583944"/>
    </source>
</evidence>
<feature type="transmembrane region" description="Helical" evidence="5">
    <location>
        <begin position="364"/>
        <end position="387"/>
    </location>
</feature>
<dbReference type="PANTHER" id="PTHR23044:SF25">
    <property type="entry name" value="EXONUCLEASE DOMAIN-CONTAINING PROTEIN"/>
    <property type="match status" value="1"/>
</dbReference>
<name>A0A7J6Y4X2_TRYCR</name>
<dbReference type="SUPFAM" id="SSF53098">
    <property type="entry name" value="Ribonuclease H-like"/>
    <property type="match status" value="1"/>
</dbReference>
<keyword evidence="2" id="KW-0378">Hydrolase</keyword>
<evidence type="ECO:0000256" key="2">
    <source>
        <dbReference type="ARBA" id="ARBA00022801"/>
    </source>
</evidence>
<reference evidence="7 8" key="1">
    <citation type="journal article" date="2019" name="Genome Biol. Evol.">
        <title>Nanopore Sequencing Significantly Improves Genome Assembly of the Protozoan Parasite Trypanosoma cruzi.</title>
        <authorList>
            <person name="Diaz-Viraque F."/>
            <person name="Pita S."/>
            <person name="Greif G."/>
            <person name="de Souza R.C.M."/>
            <person name="Iraola G."/>
            <person name="Robello C."/>
        </authorList>
    </citation>
    <scope>NUCLEOTIDE SEQUENCE [LARGE SCALE GENOMIC DNA]</scope>
    <source>
        <strain evidence="7 8">Berenice</strain>
    </source>
</reference>
<evidence type="ECO:0000259" key="6">
    <source>
        <dbReference type="SMART" id="SM00479"/>
    </source>
</evidence>
<dbReference type="InterPro" id="IPR036397">
    <property type="entry name" value="RNaseH_sf"/>
</dbReference>
<proteinExistence type="predicted"/>
<dbReference type="InterPro" id="IPR013520">
    <property type="entry name" value="Ribonucl_H"/>
</dbReference>